<dbReference type="GO" id="GO:0005743">
    <property type="term" value="C:mitochondrial inner membrane"/>
    <property type="evidence" value="ECO:0007669"/>
    <property type="project" value="UniProtKB-SubCell"/>
</dbReference>
<evidence type="ECO:0000256" key="7">
    <source>
        <dbReference type="ARBA" id="ARBA00022989"/>
    </source>
</evidence>
<evidence type="ECO:0000313" key="14">
    <source>
        <dbReference type="Proteomes" id="UP000800036"/>
    </source>
</evidence>
<dbReference type="PANTHER" id="PTHR11504:SF0">
    <property type="entry name" value="CYTOCHROME C OXIDASE SUBUNIT"/>
    <property type="match status" value="1"/>
</dbReference>
<dbReference type="PANTHER" id="PTHR11504">
    <property type="entry name" value="CYTOCHROME C OXIDASE POLYPEPTIDE VIA"/>
    <property type="match status" value="1"/>
</dbReference>
<evidence type="ECO:0000256" key="10">
    <source>
        <dbReference type="ARBA" id="ARBA00023136"/>
    </source>
</evidence>
<dbReference type="UniPathway" id="UPA00705"/>
<evidence type="ECO:0000256" key="2">
    <source>
        <dbReference type="ARBA" id="ARBA00004673"/>
    </source>
</evidence>
<reference evidence="13" key="1">
    <citation type="journal article" date="2020" name="Stud. Mycol.">
        <title>101 Dothideomycetes genomes: a test case for predicting lifestyles and emergence of pathogens.</title>
        <authorList>
            <person name="Haridas S."/>
            <person name="Albert R."/>
            <person name="Binder M."/>
            <person name="Bloem J."/>
            <person name="Labutti K."/>
            <person name="Salamov A."/>
            <person name="Andreopoulos B."/>
            <person name="Baker S."/>
            <person name="Barry K."/>
            <person name="Bills G."/>
            <person name="Bluhm B."/>
            <person name="Cannon C."/>
            <person name="Castanera R."/>
            <person name="Culley D."/>
            <person name="Daum C."/>
            <person name="Ezra D."/>
            <person name="Gonzalez J."/>
            <person name="Henrissat B."/>
            <person name="Kuo A."/>
            <person name="Liang C."/>
            <person name="Lipzen A."/>
            <person name="Lutzoni F."/>
            <person name="Magnuson J."/>
            <person name="Mondo S."/>
            <person name="Nolan M."/>
            <person name="Ohm R."/>
            <person name="Pangilinan J."/>
            <person name="Park H.-J."/>
            <person name="Ramirez L."/>
            <person name="Alfaro M."/>
            <person name="Sun H."/>
            <person name="Tritt A."/>
            <person name="Yoshinaga Y."/>
            <person name="Zwiers L.-H."/>
            <person name="Turgeon B."/>
            <person name="Goodwin S."/>
            <person name="Spatafora J."/>
            <person name="Crous P."/>
            <person name="Grigoriev I."/>
        </authorList>
    </citation>
    <scope>NUCLEOTIDE SEQUENCE</scope>
    <source>
        <strain evidence="13">CBS 107.79</strain>
    </source>
</reference>
<comment type="similarity">
    <text evidence="3 11">Belongs to the cytochrome c oxidase subunit 6A family.</text>
</comment>
<dbReference type="AlphaFoldDB" id="A0A6A5UVH9"/>
<evidence type="ECO:0000256" key="11">
    <source>
        <dbReference type="RuleBase" id="RU004396"/>
    </source>
</evidence>
<dbReference type="Gene3D" id="4.10.95.10">
    <property type="entry name" value="Cytochrome c oxidase, subunit VIa"/>
    <property type="match status" value="1"/>
</dbReference>
<dbReference type="GO" id="GO:0016491">
    <property type="term" value="F:oxidoreductase activity"/>
    <property type="evidence" value="ECO:0007669"/>
    <property type="project" value="UniProtKB-KW"/>
</dbReference>
<name>A0A6A5UVH9_9PLEO</name>
<evidence type="ECO:0000256" key="1">
    <source>
        <dbReference type="ARBA" id="ARBA00004434"/>
    </source>
</evidence>
<keyword evidence="14" id="KW-1185">Reference proteome</keyword>
<evidence type="ECO:0000256" key="3">
    <source>
        <dbReference type="ARBA" id="ARBA00005553"/>
    </source>
</evidence>
<evidence type="ECO:0000256" key="12">
    <source>
        <dbReference type="RuleBase" id="RU004397"/>
    </source>
</evidence>
<comment type="subcellular location">
    <subcellularLocation>
        <location evidence="1">Mitochondrion inner membrane</location>
        <topology evidence="1">Single-pass membrane protein</topology>
    </subcellularLocation>
</comment>
<dbReference type="InterPro" id="IPR036418">
    <property type="entry name" value="Cyt_c_oxidase_su6a_sf"/>
</dbReference>
<comment type="pathway">
    <text evidence="2">Energy metabolism; oxidative phosphorylation.</text>
</comment>
<dbReference type="Proteomes" id="UP000800036">
    <property type="component" value="Unassembled WGS sequence"/>
</dbReference>
<keyword evidence="9 12" id="KW-0496">Mitochondrion</keyword>
<evidence type="ECO:0000256" key="4">
    <source>
        <dbReference type="ARBA" id="ARBA00022692"/>
    </source>
</evidence>
<dbReference type="EMBL" id="ML976739">
    <property type="protein sequence ID" value="KAF1966916.1"/>
    <property type="molecule type" value="Genomic_DNA"/>
</dbReference>
<sequence length="135" mass="15963">MLAQRTLFRASQRLAPAARAPIRRRMYSSESPKQFAGAEDNEFNRERARIAEHAAESGEFWFKLTVYVAVPCLIVAAINGKMRWDAHWEHKAHEIPMEEKPEYSYQNIRTKNFFWGDGDKTLFWNDKVNYHKKEE</sequence>
<gene>
    <name evidence="13" type="ORF">BU23DRAFT_559761</name>
</gene>
<dbReference type="FunFam" id="4.10.95.10:FF:000001">
    <property type="entry name" value="Cytochrome c oxidase subunit 6A, mitochondrial"/>
    <property type="match status" value="1"/>
</dbReference>
<dbReference type="InterPro" id="IPR001349">
    <property type="entry name" value="Cyt_c_oxidase_su6a"/>
</dbReference>
<accession>A0A6A5UVH9</accession>
<evidence type="ECO:0000256" key="5">
    <source>
        <dbReference type="ARBA" id="ARBA00022792"/>
    </source>
</evidence>
<keyword evidence="4" id="KW-0812">Transmembrane</keyword>
<keyword evidence="10 12" id="KW-0472">Membrane</keyword>
<proteinExistence type="inferred from homology"/>
<evidence type="ECO:0000256" key="9">
    <source>
        <dbReference type="ARBA" id="ARBA00023128"/>
    </source>
</evidence>
<evidence type="ECO:0000313" key="13">
    <source>
        <dbReference type="EMBL" id="KAF1966916.1"/>
    </source>
</evidence>
<dbReference type="SUPFAM" id="SSF81411">
    <property type="entry name" value="Mitochondrial cytochrome c oxidase subunit VIa"/>
    <property type="match status" value="1"/>
</dbReference>
<evidence type="ECO:0000256" key="6">
    <source>
        <dbReference type="ARBA" id="ARBA00022946"/>
    </source>
</evidence>
<dbReference type="PROSITE" id="PS01329">
    <property type="entry name" value="COX6A"/>
    <property type="match status" value="1"/>
</dbReference>
<dbReference type="Pfam" id="PF02046">
    <property type="entry name" value="COX6A"/>
    <property type="match status" value="1"/>
</dbReference>
<dbReference type="GO" id="GO:0030234">
    <property type="term" value="F:enzyme regulator activity"/>
    <property type="evidence" value="ECO:0007669"/>
    <property type="project" value="TreeGrafter"/>
</dbReference>
<organism evidence="13 14">
    <name type="scientific">Bimuria novae-zelandiae CBS 107.79</name>
    <dbReference type="NCBI Taxonomy" id="1447943"/>
    <lineage>
        <taxon>Eukaryota</taxon>
        <taxon>Fungi</taxon>
        <taxon>Dikarya</taxon>
        <taxon>Ascomycota</taxon>
        <taxon>Pezizomycotina</taxon>
        <taxon>Dothideomycetes</taxon>
        <taxon>Pleosporomycetidae</taxon>
        <taxon>Pleosporales</taxon>
        <taxon>Massarineae</taxon>
        <taxon>Didymosphaeriaceae</taxon>
        <taxon>Bimuria</taxon>
    </lineage>
</organism>
<keyword evidence="6" id="KW-0809">Transit peptide</keyword>
<dbReference type="InterPro" id="IPR018507">
    <property type="entry name" value="Cyt_c_oxidase_su6a_CS"/>
</dbReference>
<dbReference type="GO" id="GO:0006123">
    <property type="term" value="P:mitochondrial electron transport, cytochrome c to oxygen"/>
    <property type="evidence" value="ECO:0007669"/>
    <property type="project" value="TreeGrafter"/>
</dbReference>
<keyword evidence="5 12" id="KW-0999">Mitochondrion inner membrane</keyword>
<evidence type="ECO:0000256" key="8">
    <source>
        <dbReference type="ARBA" id="ARBA00023002"/>
    </source>
</evidence>
<dbReference type="OrthoDB" id="5947505at2759"/>
<keyword evidence="8" id="KW-0560">Oxidoreductase</keyword>
<keyword evidence="7" id="KW-1133">Transmembrane helix</keyword>
<protein>
    <recommendedName>
        <fullName evidence="12">Cytochrome c oxidase subunit</fullName>
    </recommendedName>
    <alternativeName>
        <fullName evidence="12">Cytochrome c oxidase polypeptide VIa</fullName>
    </alternativeName>
</protein>